<proteinExistence type="predicted"/>
<dbReference type="Proteomes" id="UP001241377">
    <property type="component" value="Unassembled WGS sequence"/>
</dbReference>
<name>A0ACC2WFB7_9TREE</name>
<evidence type="ECO:0000313" key="1">
    <source>
        <dbReference type="EMBL" id="KAJ9110439.1"/>
    </source>
</evidence>
<sequence>MFKFDFGVQSSQSSQEDEEGEVTVRNTAAEDDVPVGETSATAAARYRTIQLEELVSTKLCTSEPSKPNLTDTSEQLEKLPPMISFSEMDLPFDTTGCKLFRRDLYDARFQVIDELDDEDEDTAVKVDSTPDDQNTAKYVNAETDLIPGTYEGGLKTWEGGMDLVEVLEEQHLMIPGGIGSWVKGKRVLEVGCGTGLPSVYLLRRLFELPADSQTVTELHLQDYNISVLQLVTLPNLILASMSEEALAEMDSNLELTEEVIQAFRDRLQLHDVKLSFSYGDWSGFSQELSEVRAENRYDLVLTAETIYRLESVPSLLSVLKYASRRNDQDATTSGSNPTDVVSALNGLTLQKAWEMNENIILVAAKVSAEVHIQLPSSGRS</sequence>
<evidence type="ECO:0000313" key="2">
    <source>
        <dbReference type="Proteomes" id="UP001241377"/>
    </source>
</evidence>
<keyword evidence="2" id="KW-1185">Reference proteome</keyword>
<accession>A0ACC2WFB7</accession>
<dbReference type="EMBL" id="JASBWR010000012">
    <property type="protein sequence ID" value="KAJ9110439.1"/>
    <property type="molecule type" value="Genomic_DNA"/>
</dbReference>
<reference evidence="1" key="1">
    <citation type="submission" date="2023-04" db="EMBL/GenBank/DDBJ databases">
        <title>Draft Genome sequencing of Naganishia species isolated from polar environments using Oxford Nanopore Technology.</title>
        <authorList>
            <person name="Leo P."/>
            <person name="Venkateswaran K."/>
        </authorList>
    </citation>
    <scope>NUCLEOTIDE SEQUENCE</scope>
    <source>
        <strain evidence="1">MNA-CCFEE 5261</strain>
    </source>
</reference>
<protein>
    <submittedName>
        <fullName evidence="1">Uncharacterized protein</fullName>
    </submittedName>
</protein>
<gene>
    <name evidence="1" type="ORF">QFC19_001565</name>
</gene>
<comment type="caution">
    <text evidence="1">The sequence shown here is derived from an EMBL/GenBank/DDBJ whole genome shotgun (WGS) entry which is preliminary data.</text>
</comment>
<organism evidence="1 2">
    <name type="scientific">Naganishia cerealis</name>
    <dbReference type="NCBI Taxonomy" id="610337"/>
    <lineage>
        <taxon>Eukaryota</taxon>
        <taxon>Fungi</taxon>
        <taxon>Dikarya</taxon>
        <taxon>Basidiomycota</taxon>
        <taxon>Agaricomycotina</taxon>
        <taxon>Tremellomycetes</taxon>
        <taxon>Filobasidiales</taxon>
        <taxon>Filobasidiaceae</taxon>
        <taxon>Naganishia</taxon>
    </lineage>
</organism>